<accession>A0A4Y8KQV5</accession>
<feature type="domain" description="Protein kinase" evidence="2">
    <location>
        <begin position="41"/>
        <end position="386"/>
    </location>
</feature>
<dbReference type="Gene3D" id="3.30.200.20">
    <property type="entry name" value="Phosphorylase Kinase, domain 1"/>
    <property type="match status" value="1"/>
</dbReference>
<feature type="region of interest" description="Disordered" evidence="1">
    <location>
        <begin position="295"/>
        <end position="340"/>
    </location>
</feature>
<dbReference type="Proteomes" id="UP000298218">
    <property type="component" value="Unassembled WGS sequence"/>
</dbReference>
<protein>
    <recommendedName>
        <fullName evidence="2">Protein kinase domain-containing protein</fullName>
    </recommendedName>
</protein>
<feature type="compositionally biased region" description="Low complexity" evidence="1">
    <location>
        <begin position="421"/>
        <end position="458"/>
    </location>
</feature>
<dbReference type="SUPFAM" id="SSF56112">
    <property type="entry name" value="Protein kinase-like (PK-like)"/>
    <property type="match status" value="1"/>
</dbReference>
<proteinExistence type="predicted"/>
<dbReference type="InterPro" id="IPR000719">
    <property type="entry name" value="Prot_kinase_dom"/>
</dbReference>
<evidence type="ECO:0000259" key="2">
    <source>
        <dbReference type="PROSITE" id="PS50011"/>
    </source>
</evidence>
<dbReference type="PROSITE" id="PS50011">
    <property type="entry name" value="PROTEIN_KINASE_DOM"/>
    <property type="match status" value="1"/>
</dbReference>
<gene>
    <name evidence="3" type="ORF">E3T53_05480</name>
</gene>
<evidence type="ECO:0000313" key="4">
    <source>
        <dbReference type="Proteomes" id="UP000298218"/>
    </source>
</evidence>
<dbReference type="Gene3D" id="1.10.510.10">
    <property type="entry name" value="Transferase(Phosphotransferase) domain 1"/>
    <property type="match status" value="1"/>
</dbReference>
<keyword evidence="4" id="KW-1185">Reference proteome</keyword>
<name>A0A4Y8KQV5_9MICO</name>
<sequence>MMRAPGRGGRMIPARAVTRTPLVQAPPVPESVRNTSDLAGYRVVRRLASGEHSDVYLGYSATPGMAPVALKVFRPEADTESIEREIRVLCSAPDNRLVRLIDVASLPDERVCLVQERLEGRTLGRILLDRGTISAGEAVTLLAPVIVAVAGLHESGLGHDAIGPAAILLHPSGRPLLAGLSSLRELPDAPTMRLRALREDYSRVVSLLRDVFAHLDAAAASNGATREAALLVDRFESLISRTPFRPCLPELERQLFEWAPAAPVLLGAPEFGGTQTVPITLRRDPEAIGEYPVTQRTGRHRENASARPRATKRRDHVTHRGAPSSDRPGEVTVPPGRGTSLGFPADALALGQTLSGSAWQLLESHPGERLRARVGSAVRLRRRPVLVAVLVGASAVVLALSLLPPGGEPSRGQEPLSAGLSDSQSDSQSNGQTAAASSSPSLASDTPAAPGSPAPRAGPESENPVALTGDDPVLAVSGLLDARAECLAQASIICLDAVDQSGSTALAADSYAVRMRQEGGAAVREPDYTSLAASLVERTGNVALVALTASGSDPTGGDSTGALNSKPASVLVVKGEAGWRLREILTY</sequence>
<organism evidence="3 4">
    <name type="scientific">Cryobacterium psychrophilum</name>
    <dbReference type="NCBI Taxonomy" id="41988"/>
    <lineage>
        <taxon>Bacteria</taxon>
        <taxon>Bacillati</taxon>
        <taxon>Actinomycetota</taxon>
        <taxon>Actinomycetes</taxon>
        <taxon>Micrococcales</taxon>
        <taxon>Microbacteriaceae</taxon>
        <taxon>Cryobacterium</taxon>
    </lineage>
</organism>
<evidence type="ECO:0000256" key="1">
    <source>
        <dbReference type="SAM" id="MobiDB-lite"/>
    </source>
</evidence>
<dbReference type="GO" id="GO:0004672">
    <property type="term" value="F:protein kinase activity"/>
    <property type="evidence" value="ECO:0007669"/>
    <property type="project" value="InterPro"/>
</dbReference>
<dbReference type="SMART" id="SM00220">
    <property type="entry name" value="S_TKc"/>
    <property type="match status" value="1"/>
</dbReference>
<dbReference type="Pfam" id="PF00069">
    <property type="entry name" value="Pkinase"/>
    <property type="match status" value="1"/>
</dbReference>
<dbReference type="AlphaFoldDB" id="A0A4Y8KQV5"/>
<dbReference type="OrthoDB" id="5125808at2"/>
<dbReference type="InterPro" id="IPR011009">
    <property type="entry name" value="Kinase-like_dom_sf"/>
</dbReference>
<dbReference type="GO" id="GO:0005524">
    <property type="term" value="F:ATP binding"/>
    <property type="evidence" value="ECO:0007669"/>
    <property type="project" value="InterPro"/>
</dbReference>
<evidence type="ECO:0000313" key="3">
    <source>
        <dbReference type="EMBL" id="TFD80525.1"/>
    </source>
</evidence>
<dbReference type="EMBL" id="SOHQ01000015">
    <property type="protein sequence ID" value="TFD80525.1"/>
    <property type="molecule type" value="Genomic_DNA"/>
</dbReference>
<comment type="caution">
    <text evidence="3">The sequence shown here is derived from an EMBL/GenBank/DDBJ whole genome shotgun (WGS) entry which is preliminary data.</text>
</comment>
<reference evidence="3 4" key="1">
    <citation type="submission" date="2019-03" db="EMBL/GenBank/DDBJ databases">
        <title>Genomics of glacier-inhabiting Cryobacterium strains.</title>
        <authorList>
            <person name="Liu Q."/>
            <person name="Xin Y.-H."/>
        </authorList>
    </citation>
    <scope>NUCLEOTIDE SEQUENCE [LARGE SCALE GENOMIC DNA]</scope>
    <source>
        <strain evidence="3 4">CGMCC 1.4292</strain>
    </source>
</reference>
<feature type="region of interest" description="Disordered" evidence="1">
    <location>
        <begin position="408"/>
        <end position="469"/>
    </location>
</feature>
<feature type="compositionally biased region" description="Basic residues" evidence="1">
    <location>
        <begin position="309"/>
        <end position="319"/>
    </location>
</feature>